<feature type="active site" description="Proton acceptor" evidence="1">
    <location>
        <position position="196"/>
    </location>
</feature>
<feature type="modified residue" description="N6-(pyridoxal phosphate)lysine" evidence="2">
    <location>
        <position position="196"/>
    </location>
</feature>
<organism evidence="4 5">
    <name type="scientific">Peptoclostridium acidaminophilum DSM 3953</name>
    <dbReference type="NCBI Taxonomy" id="1286171"/>
    <lineage>
        <taxon>Bacteria</taxon>
        <taxon>Bacillati</taxon>
        <taxon>Bacillota</taxon>
        <taxon>Clostridia</taxon>
        <taxon>Peptostreptococcales</taxon>
        <taxon>Peptoclostridiaceae</taxon>
        <taxon>Peptoclostridium</taxon>
    </lineage>
</organism>
<dbReference type="OrthoDB" id="9810913at2"/>
<comment type="similarity">
    <text evidence="3">Belongs to the DegT/DnrJ/EryC1 family.</text>
</comment>
<evidence type="ECO:0000313" key="4">
    <source>
        <dbReference type="EMBL" id="AHM57300.1"/>
    </source>
</evidence>
<sequence>MKIPFSPPDISQEEIDEVVDTLKSGWITTGPKTKLFEKKIAEYCNTSKAACLNSATACMEMTLRLLGIGEGDEVITCAYTYTASASVIHHVGAKIVLVDSGKDSFHIDYAAIADAITEKTKAIIPVDIAGVMCDYDKVFEAVNSKKDLFQPSNEIQKAIGRVVVIADAAHSFGASYKGKMSGEAADFTSFSFHAVKNLTTAEGGAVTWRDIEGIDNEDIYKQFMLLTLHGQSKDALAKTKPGAWEYDIVLPAYKCNMTDIMASLGLVQLKRYPEILKRRKEIIEMYDKALEDIGVEVLKHYSDDYASSGHLYLTRLTGQDEDFRNRVIEKMAEAGIATNVHYKPLPLHTAYKKLGFEMKDYPNAFDMYRNEITLPLHTLLTNEEVDYVASGEKEILRVLREEESVRLEAAATV</sequence>
<evidence type="ECO:0000256" key="3">
    <source>
        <dbReference type="RuleBase" id="RU004508"/>
    </source>
</evidence>
<name>W8T8T9_PEPAC</name>
<dbReference type="InterPro" id="IPR000653">
    <property type="entry name" value="DegT/StrS_aminotransferase"/>
</dbReference>
<dbReference type="PANTHER" id="PTHR30244:SF34">
    <property type="entry name" value="DTDP-4-AMINO-4,6-DIDEOXYGALACTOSE TRANSAMINASE"/>
    <property type="match status" value="1"/>
</dbReference>
<dbReference type="RefSeq" id="WP_038602059.1">
    <property type="nucleotide sequence ID" value="NZ_CP007452.1"/>
</dbReference>
<dbReference type="EMBL" id="CP007452">
    <property type="protein sequence ID" value="AHM57300.1"/>
    <property type="molecule type" value="Genomic_DNA"/>
</dbReference>
<dbReference type="CDD" id="cd00616">
    <property type="entry name" value="AHBA_syn"/>
    <property type="match status" value="1"/>
</dbReference>
<evidence type="ECO:0000256" key="2">
    <source>
        <dbReference type="PIRSR" id="PIRSR000390-2"/>
    </source>
</evidence>
<dbReference type="Proteomes" id="UP000019591">
    <property type="component" value="Chromosome"/>
</dbReference>
<dbReference type="STRING" id="1286171.EAL2_c20190"/>
<dbReference type="Pfam" id="PF01041">
    <property type="entry name" value="DegT_DnrJ_EryC1"/>
    <property type="match status" value="1"/>
</dbReference>
<gene>
    <name evidence="4" type="ORF">EAL2_c20190</name>
</gene>
<dbReference type="HOGENOM" id="CLU_033332_0_3_9"/>
<proteinExistence type="inferred from homology"/>
<dbReference type="PIRSF" id="PIRSF000390">
    <property type="entry name" value="PLP_StrS"/>
    <property type="match status" value="1"/>
</dbReference>
<dbReference type="eggNOG" id="COG0399">
    <property type="taxonomic scope" value="Bacteria"/>
</dbReference>
<evidence type="ECO:0000313" key="5">
    <source>
        <dbReference type="Proteomes" id="UP000019591"/>
    </source>
</evidence>
<dbReference type="InterPro" id="IPR015422">
    <property type="entry name" value="PyrdxlP-dep_Trfase_small"/>
</dbReference>
<keyword evidence="5" id="KW-1185">Reference proteome</keyword>
<keyword evidence="2 3" id="KW-0663">Pyridoxal phosphate</keyword>
<dbReference type="GO" id="GO:0008483">
    <property type="term" value="F:transaminase activity"/>
    <property type="evidence" value="ECO:0007669"/>
    <property type="project" value="TreeGrafter"/>
</dbReference>
<evidence type="ECO:0000256" key="1">
    <source>
        <dbReference type="PIRSR" id="PIRSR000390-1"/>
    </source>
</evidence>
<reference evidence="4 5" key="1">
    <citation type="journal article" date="2014" name="Genome Announc.">
        <title>Complete Genome Sequence of Amino Acid-Utilizing Eubacterium acidaminophilum al-2 (DSM 3953).</title>
        <authorList>
            <person name="Poehlein A."/>
            <person name="Andreesen J.R."/>
            <person name="Daniel R."/>
        </authorList>
    </citation>
    <scope>NUCLEOTIDE SEQUENCE [LARGE SCALE GENOMIC DNA]</scope>
    <source>
        <strain evidence="4 5">DSM 3953</strain>
    </source>
</reference>
<dbReference type="AlphaFoldDB" id="W8T8T9"/>
<protein>
    <submittedName>
        <fullName evidence="4">Putative capsular polysaccharide biosynthesis protein</fullName>
    </submittedName>
</protein>
<dbReference type="PATRIC" id="fig|1286171.3.peg.1965"/>
<dbReference type="Gene3D" id="3.40.640.10">
    <property type="entry name" value="Type I PLP-dependent aspartate aminotransferase-like (Major domain)"/>
    <property type="match status" value="1"/>
</dbReference>
<dbReference type="SUPFAM" id="SSF53383">
    <property type="entry name" value="PLP-dependent transferases"/>
    <property type="match status" value="1"/>
</dbReference>
<dbReference type="KEGG" id="eac:EAL2_c20190"/>
<accession>W8T8T9</accession>
<dbReference type="FunFam" id="3.90.1150.10:FF:000092">
    <property type="entry name" value="Capsular polysaccharide biosynthesis protein"/>
    <property type="match status" value="1"/>
</dbReference>
<dbReference type="GO" id="GO:0030170">
    <property type="term" value="F:pyridoxal phosphate binding"/>
    <property type="evidence" value="ECO:0007669"/>
    <property type="project" value="TreeGrafter"/>
</dbReference>
<dbReference type="GO" id="GO:0000271">
    <property type="term" value="P:polysaccharide biosynthetic process"/>
    <property type="evidence" value="ECO:0007669"/>
    <property type="project" value="TreeGrafter"/>
</dbReference>
<dbReference type="FunFam" id="3.40.640.10:FF:000077">
    <property type="entry name" value="Spore coat polysaccharide biosynthesis protein spsC"/>
    <property type="match status" value="1"/>
</dbReference>
<dbReference type="InterPro" id="IPR015424">
    <property type="entry name" value="PyrdxlP-dep_Trfase"/>
</dbReference>
<dbReference type="PANTHER" id="PTHR30244">
    <property type="entry name" value="TRANSAMINASE"/>
    <property type="match status" value="1"/>
</dbReference>
<dbReference type="Gene3D" id="3.90.1150.10">
    <property type="entry name" value="Aspartate Aminotransferase, domain 1"/>
    <property type="match status" value="1"/>
</dbReference>
<dbReference type="InterPro" id="IPR015421">
    <property type="entry name" value="PyrdxlP-dep_Trfase_major"/>
</dbReference>